<sequence length="64" mass="7426">MKSPSQNMLATFGAVESSPVSRTYFRDFEPIRVFEVRGNALRCAVVDYRLPPHRRYSHIRPQST</sequence>
<keyword evidence="2" id="KW-1185">Reference proteome</keyword>
<organism evidence="1 2">
    <name type="scientific">Hapsidospora chrysogenum (strain ATCC 11550 / CBS 779.69 / DSM 880 / IAM 14645 / JCM 23072 / IMI 49137)</name>
    <name type="common">Acremonium chrysogenum</name>
    <dbReference type="NCBI Taxonomy" id="857340"/>
    <lineage>
        <taxon>Eukaryota</taxon>
        <taxon>Fungi</taxon>
        <taxon>Dikarya</taxon>
        <taxon>Ascomycota</taxon>
        <taxon>Pezizomycotina</taxon>
        <taxon>Sordariomycetes</taxon>
        <taxon>Hypocreomycetidae</taxon>
        <taxon>Hypocreales</taxon>
        <taxon>Bionectriaceae</taxon>
        <taxon>Hapsidospora</taxon>
    </lineage>
</organism>
<name>A0A086T715_HAPC1</name>
<dbReference type="EMBL" id="JPKY01000036">
    <property type="protein sequence ID" value="KFH45147.1"/>
    <property type="molecule type" value="Genomic_DNA"/>
</dbReference>
<accession>A0A086T715</accession>
<dbReference type="HOGENOM" id="CLU_2867110_0_0_1"/>
<dbReference type="Proteomes" id="UP000029964">
    <property type="component" value="Unassembled WGS sequence"/>
</dbReference>
<evidence type="ECO:0000313" key="1">
    <source>
        <dbReference type="EMBL" id="KFH45147.1"/>
    </source>
</evidence>
<gene>
    <name evidence="1" type="ORF">ACRE_040300</name>
</gene>
<evidence type="ECO:0000313" key="2">
    <source>
        <dbReference type="Proteomes" id="UP000029964"/>
    </source>
</evidence>
<comment type="caution">
    <text evidence="1">The sequence shown here is derived from an EMBL/GenBank/DDBJ whole genome shotgun (WGS) entry which is preliminary data.</text>
</comment>
<proteinExistence type="predicted"/>
<protein>
    <submittedName>
        <fullName evidence="1">Uncharacterized protein</fullName>
    </submittedName>
</protein>
<reference evidence="2" key="1">
    <citation type="journal article" date="2014" name="Genome Announc.">
        <title>Genome sequence and annotation of Acremonium chrysogenum, producer of the beta-lactam antibiotic cephalosporin C.</title>
        <authorList>
            <person name="Terfehr D."/>
            <person name="Dahlmann T.A."/>
            <person name="Specht T."/>
            <person name="Zadra I."/>
            <person name="Kuernsteiner H."/>
            <person name="Kueck U."/>
        </authorList>
    </citation>
    <scope>NUCLEOTIDE SEQUENCE [LARGE SCALE GENOMIC DNA]</scope>
    <source>
        <strain evidence="2">ATCC 11550 / CBS 779.69 / DSM 880 / IAM 14645 / JCM 23072 / IMI 49137</strain>
    </source>
</reference>
<dbReference type="AlphaFoldDB" id="A0A086T715"/>